<evidence type="ECO:0000259" key="2">
    <source>
        <dbReference type="Pfam" id="PF13514"/>
    </source>
</evidence>
<dbReference type="STRING" id="1120920.SAMN03080599_00845"/>
<dbReference type="PANTHER" id="PTHR41259">
    <property type="entry name" value="DOUBLE-STRAND BREAK REPAIR RAD50 ATPASE, PUTATIVE-RELATED"/>
    <property type="match status" value="1"/>
</dbReference>
<evidence type="ECO:0000313" key="4">
    <source>
        <dbReference type="Proteomes" id="UP000199208"/>
    </source>
</evidence>
<dbReference type="PANTHER" id="PTHR41259:SF1">
    <property type="entry name" value="DOUBLE-STRAND BREAK REPAIR RAD50 ATPASE, PUTATIVE-RELATED"/>
    <property type="match status" value="1"/>
</dbReference>
<dbReference type="Proteomes" id="UP000199208">
    <property type="component" value="Unassembled WGS sequence"/>
</dbReference>
<proteinExistence type="predicted"/>
<feature type="domain" description="YhaN AAA" evidence="2">
    <location>
        <begin position="1"/>
        <end position="192"/>
    </location>
</feature>
<dbReference type="AlphaFoldDB" id="A0A1G5RUR1"/>
<dbReference type="SUPFAM" id="SSF52540">
    <property type="entry name" value="P-loop containing nucleoside triphosphate hydrolases"/>
    <property type="match status" value="1"/>
</dbReference>
<evidence type="ECO:0000256" key="1">
    <source>
        <dbReference type="SAM" id="Coils"/>
    </source>
</evidence>
<dbReference type="EMBL" id="FMWL01000003">
    <property type="protein sequence ID" value="SCZ77647.1"/>
    <property type="molecule type" value="Genomic_DNA"/>
</dbReference>
<dbReference type="Gene3D" id="3.40.50.300">
    <property type="entry name" value="P-loop containing nucleotide triphosphate hydrolases"/>
    <property type="match status" value="2"/>
</dbReference>
<dbReference type="Pfam" id="PF13514">
    <property type="entry name" value="AAA_27"/>
    <property type="match status" value="1"/>
</dbReference>
<protein>
    <submittedName>
        <fullName evidence="3">AAA domain-containing protein</fullName>
    </submittedName>
</protein>
<reference evidence="3 4" key="1">
    <citation type="submission" date="2016-10" db="EMBL/GenBank/DDBJ databases">
        <authorList>
            <person name="de Groot N.N."/>
        </authorList>
    </citation>
    <scope>NUCLEOTIDE SEQUENCE [LARGE SCALE GENOMIC DNA]</scope>
    <source>
        <strain evidence="3 4">DSM 2784</strain>
    </source>
</reference>
<organism evidence="3 4">
    <name type="scientific">Acidaminobacter hydrogenoformans DSM 2784</name>
    <dbReference type="NCBI Taxonomy" id="1120920"/>
    <lineage>
        <taxon>Bacteria</taxon>
        <taxon>Bacillati</taxon>
        <taxon>Bacillota</taxon>
        <taxon>Clostridia</taxon>
        <taxon>Peptostreptococcales</taxon>
        <taxon>Acidaminobacteraceae</taxon>
        <taxon>Acidaminobacter</taxon>
    </lineage>
</organism>
<evidence type="ECO:0000313" key="3">
    <source>
        <dbReference type="EMBL" id="SCZ77647.1"/>
    </source>
</evidence>
<dbReference type="InterPro" id="IPR038734">
    <property type="entry name" value="YhaN_AAA"/>
</dbReference>
<keyword evidence="4" id="KW-1185">Reference proteome</keyword>
<dbReference type="InterPro" id="IPR027417">
    <property type="entry name" value="P-loop_NTPase"/>
</dbReference>
<sequence length="623" mass="69548">MNLIELTLEGIGGYDEARTFAFRPGLNLLVGPNEAGKSSLKRAAEIALVGFRSAQDRRVDSEQARVEARFSSESGPVRILRAFGKKANGQRIQETTSEAVNIGNGAAFEGVEPEVFASLFSIGVDELTELRRQDWESIESRLVGHLASTGMALPSEVLDQLSAEMTAIYRENGRGNYELKAILSALRTIREQRLTAAAALEAEADLDHQISALKVRLEAAETEALLWQSRADHIQRRPDLIALVREVEWYVQKLEAHDDAILPDREAFEAYENVRQRLEAVVEPENRAKKSAVTYSFAAVTTLLVAFAVGAVLEFVPVAFAGVAIGTFLAWKGYQEKKEAAMLEGQRHEMALAETQFIDELPFQGPLAVEESLALLELREKEAVLRARLNADADYACFSAWLPDQPLEEAQSFAMKARLELAALENQHLALELKSKRHEIEAEIEDLEREILGLERRQSQCVSEWNKLLLESLIVTSADQTFKSQRRYGFLEGASVYLKKLTDNRYTALLAREEAPGRYLVEGPEGLKAVDERLSRGTQEQVYLALKLGLVDALDPEGRWPLFLDDVAVNFDRIRRAGFDALLETISKRRQVLYFTCRDDLPAGLGSNLIRMGEESRGEAGRI</sequence>
<name>A0A1G5RUR1_9FIRM</name>
<dbReference type="RefSeq" id="WP_170829281.1">
    <property type="nucleotide sequence ID" value="NZ_FMWL01000003.1"/>
</dbReference>
<keyword evidence="1" id="KW-0175">Coiled coil</keyword>
<feature type="coiled-coil region" evidence="1">
    <location>
        <begin position="407"/>
        <end position="464"/>
    </location>
</feature>
<gene>
    <name evidence="3" type="ORF">SAMN03080599_00845</name>
</gene>
<accession>A0A1G5RUR1</accession>